<sequence>MTSAPPKSPIYFGPFEVTNQVFMTTSHSFALVNLKPLLPGHVLVCPIKKHRRLTDLSPPELTDLFQAVQRVQHMLARHYFRPQAPPGSPPPAPRPEDGSFNIALQDGPEAGQTVSHVHVHVIPRLRDDGRSAPNGPGGDEVYEGMASERGNVGGALWDREVERLFRERGSELGWGAELATRPRPGGAFARIEDAERHARSQEEMEAEARLFRDVLRQMEREEAAL</sequence>
<reference evidence="6 7" key="1">
    <citation type="journal article" date="2024" name="Commun. Biol.">
        <title>Comparative genomic analysis of thermophilic fungi reveals convergent evolutionary adaptations and gene losses.</title>
        <authorList>
            <person name="Steindorff A.S."/>
            <person name="Aguilar-Pontes M.V."/>
            <person name="Robinson A.J."/>
            <person name="Andreopoulos B."/>
            <person name="LaButti K."/>
            <person name="Kuo A."/>
            <person name="Mondo S."/>
            <person name="Riley R."/>
            <person name="Otillar R."/>
            <person name="Haridas S."/>
            <person name="Lipzen A."/>
            <person name="Grimwood J."/>
            <person name="Schmutz J."/>
            <person name="Clum A."/>
            <person name="Reid I.D."/>
            <person name="Moisan M.C."/>
            <person name="Butler G."/>
            <person name="Nguyen T.T.M."/>
            <person name="Dewar K."/>
            <person name="Conant G."/>
            <person name="Drula E."/>
            <person name="Henrissat B."/>
            <person name="Hansel C."/>
            <person name="Singer S."/>
            <person name="Hutchinson M.I."/>
            <person name="de Vries R.P."/>
            <person name="Natvig D.O."/>
            <person name="Powell A.J."/>
            <person name="Tsang A."/>
            <person name="Grigoriev I.V."/>
        </authorList>
    </citation>
    <scope>NUCLEOTIDE SEQUENCE [LARGE SCALE GENOMIC DNA]</scope>
    <source>
        <strain evidence="6 7">ATCC 24622</strain>
    </source>
</reference>
<evidence type="ECO:0000256" key="4">
    <source>
        <dbReference type="RuleBase" id="RU366076"/>
    </source>
</evidence>
<dbReference type="Pfam" id="PF01230">
    <property type="entry name" value="HIT"/>
    <property type="match status" value="1"/>
</dbReference>
<dbReference type="InterPro" id="IPR051884">
    <property type="entry name" value="Bis(5'-adenosyl)-TPase_reg"/>
</dbReference>
<proteinExistence type="predicted"/>
<feature type="short sequence motif" description="Histidine triad motif" evidence="3">
    <location>
        <begin position="116"/>
        <end position="120"/>
    </location>
</feature>
<dbReference type="PANTHER" id="PTHR46243:SF1">
    <property type="entry name" value="BIS(5'-ADENOSYL)-TRIPHOSPHATASE"/>
    <property type="match status" value="1"/>
</dbReference>
<organism evidence="6 7">
    <name type="scientific">Phialemonium thermophilum</name>
    <dbReference type="NCBI Taxonomy" id="223376"/>
    <lineage>
        <taxon>Eukaryota</taxon>
        <taxon>Fungi</taxon>
        <taxon>Dikarya</taxon>
        <taxon>Ascomycota</taxon>
        <taxon>Pezizomycotina</taxon>
        <taxon>Sordariomycetes</taxon>
        <taxon>Sordariomycetidae</taxon>
        <taxon>Cephalothecales</taxon>
        <taxon>Cephalothecaceae</taxon>
        <taxon>Phialemonium</taxon>
    </lineage>
</organism>
<keyword evidence="7" id="KW-1185">Reference proteome</keyword>
<dbReference type="PANTHER" id="PTHR46243">
    <property type="entry name" value="BIS(5'-ADENOSYL)-TRIPHOSPHATASE"/>
    <property type="match status" value="1"/>
</dbReference>
<dbReference type="InterPro" id="IPR039383">
    <property type="entry name" value="FHIT"/>
</dbReference>
<name>A0ABR3Y673_9PEZI</name>
<keyword evidence="2 4" id="KW-0378">Hydrolase</keyword>
<dbReference type="Proteomes" id="UP001586593">
    <property type="component" value="Unassembled WGS sequence"/>
</dbReference>
<gene>
    <name evidence="6" type="ORF">VTK73DRAFT_8312</name>
</gene>
<dbReference type="Gene3D" id="3.30.428.10">
    <property type="entry name" value="HIT-like"/>
    <property type="match status" value="1"/>
</dbReference>
<dbReference type="InterPro" id="IPR036265">
    <property type="entry name" value="HIT-like_sf"/>
</dbReference>
<comment type="cofactor">
    <cofactor evidence="4">
        <name>Mn(2+)</name>
        <dbReference type="ChEBI" id="CHEBI:29035"/>
    </cofactor>
</comment>
<comment type="caution">
    <text evidence="6">The sequence shown here is derived from an EMBL/GenBank/DDBJ whole genome shotgun (WGS) entry which is preliminary data.</text>
</comment>
<accession>A0ABR3Y673</accession>
<dbReference type="CDD" id="cd01275">
    <property type="entry name" value="FHIT"/>
    <property type="match status" value="1"/>
</dbReference>
<evidence type="ECO:0000256" key="2">
    <source>
        <dbReference type="ARBA" id="ARBA00022801"/>
    </source>
</evidence>
<dbReference type="PROSITE" id="PS51084">
    <property type="entry name" value="HIT_2"/>
    <property type="match status" value="1"/>
</dbReference>
<evidence type="ECO:0000313" key="7">
    <source>
        <dbReference type="Proteomes" id="UP001586593"/>
    </source>
</evidence>
<dbReference type="EC" id="3.6.1.29" evidence="4"/>
<evidence type="ECO:0000259" key="5">
    <source>
        <dbReference type="PROSITE" id="PS51084"/>
    </source>
</evidence>
<dbReference type="InterPro" id="IPR011146">
    <property type="entry name" value="HIT-like"/>
</dbReference>
<comment type="catalytic activity">
    <reaction evidence="4">
        <text>P(1),P(3)-bis(5'-adenosyl) triphosphate + H2O = AMP + ADP + 2 H(+)</text>
        <dbReference type="Rhea" id="RHEA:13893"/>
        <dbReference type="ChEBI" id="CHEBI:15377"/>
        <dbReference type="ChEBI" id="CHEBI:15378"/>
        <dbReference type="ChEBI" id="CHEBI:58529"/>
        <dbReference type="ChEBI" id="CHEBI:456215"/>
        <dbReference type="ChEBI" id="CHEBI:456216"/>
        <dbReference type="EC" id="3.6.1.29"/>
    </reaction>
</comment>
<evidence type="ECO:0000313" key="6">
    <source>
        <dbReference type="EMBL" id="KAL1883776.1"/>
    </source>
</evidence>
<keyword evidence="1 4" id="KW-0547">Nucleotide-binding</keyword>
<dbReference type="SUPFAM" id="SSF54197">
    <property type="entry name" value="HIT-like"/>
    <property type="match status" value="1"/>
</dbReference>
<evidence type="ECO:0000256" key="1">
    <source>
        <dbReference type="ARBA" id="ARBA00022741"/>
    </source>
</evidence>
<dbReference type="InterPro" id="IPR019808">
    <property type="entry name" value="Histidine_triad_CS"/>
</dbReference>
<dbReference type="PROSITE" id="PS00892">
    <property type="entry name" value="HIT_1"/>
    <property type="match status" value="1"/>
</dbReference>
<feature type="domain" description="HIT" evidence="5">
    <location>
        <begin position="8"/>
        <end position="131"/>
    </location>
</feature>
<evidence type="ECO:0000256" key="3">
    <source>
        <dbReference type="PROSITE-ProRule" id="PRU00464"/>
    </source>
</evidence>
<protein>
    <recommendedName>
        <fullName evidence="4">Bis(5'-adenosyl)-triphosphatase</fullName>
        <ecNumber evidence="4">3.6.1.29</ecNumber>
    </recommendedName>
</protein>
<dbReference type="EMBL" id="JAZHXJ010000006">
    <property type="protein sequence ID" value="KAL1883776.1"/>
    <property type="molecule type" value="Genomic_DNA"/>
</dbReference>